<comment type="caution">
    <text evidence="3">The sequence shown here is derived from an EMBL/GenBank/DDBJ whole genome shotgun (WGS) entry which is preliminary data.</text>
</comment>
<dbReference type="RefSeq" id="WP_378035168.1">
    <property type="nucleotide sequence ID" value="NZ_JBHSIV010000005.1"/>
</dbReference>
<keyword evidence="3" id="KW-0547">Nucleotide-binding</keyword>
<dbReference type="PANTHER" id="PTHR35526">
    <property type="entry name" value="ANTI-SIGMA-F FACTOR RSBW-RELATED"/>
    <property type="match status" value="1"/>
</dbReference>
<dbReference type="InterPro" id="IPR050267">
    <property type="entry name" value="Anti-sigma-factor_SerPK"/>
</dbReference>
<dbReference type="PANTHER" id="PTHR35526:SF3">
    <property type="entry name" value="ANTI-SIGMA-F FACTOR RSBW"/>
    <property type="match status" value="1"/>
</dbReference>
<dbReference type="CDD" id="cd16936">
    <property type="entry name" value="HATPase_RsbW-like"/>
    <property type="match status" value="1"/>
</dbReference>
<dbReference type="Pfam" id="PF13581">
    <property type="entry name" value="HATPase_c_2"/>
    <property type="match status" value="1"/>
</dbReference>
<evidence type="ECO:0000313" key="4">
    <source>
        <dbReference type="Proteomes" id="UP001595947"/>
    </source>
</evidence>
<protein>
    <submittedName>
        <fullName evidence="3">ATP-binding protein</fullName>
    </submittedName>
</protein>
<sequence length="157" mass="16714">MTAGSSALHTEGPRCVCSPETGADDRLGVRARMGAEPSAVRTLRRRVRSWLEEIGADEEAAESILLVVDEAVTNAVEHACPGKKCDVELVVGSRACGRGLAVMVADTGEWQPPGDPGFRGRGLGMIRRIAERSAIETSYEGTTVRMCWAEPAVPGVH</sequence>
<gene>
    <name evidence="3" type="ORF">ACFPBZ_06330</name>
</gene>
<dbReference type="EMBL" id="JBHSIV010000005">
    <property type="protein sequence ID" value="MFC5061814.1"/>
    <property type="molecule type" value="Genomic_DNA"/>
</dbReference>
<name>A0ABV9YKB5_9PSEU</name>
<proteinExistence type="predicted"/>
<keyword evidence="3" id="KW-0067">ATP-binding</keyword>
<keyword evidence="1" id="KW-0723">Serine/threonine-protein kinase</keyword>
<evidence type="ECO:0000259" key="2">
    <source>
        <dbReference type="Pfam" id="PF13581"/>
    </source>
</evidence>
<reference evidence="4" key="1">
    <citation type="journal article" date="2019" name="Int. J. Syst. Evol. Microbiol.">
        <title>The Global Catalogue of Microorganisms (GCM) 10K type strain sequencing project: providing services to taxonomists for standard genome sequencing and annotation.</title>
        <authorList>
            <consortium name="The Broad Institute Genomics Platform"/>
            <consortium name="The Broad Institute Genome Sequencing Center for Infectious Disease"/>
            <person name="Wu L."/>
            <person name="Ma J."/>
        </authorList>
    </citation>
    <scope>NUCLEOTIDE SEQUENCE [LARGE SCALE GENOMIC DNA]</scope>
    <source>
        <strain evidence="4">CGMCC 4.7093</strain>
    </source>
</reference>
<keyword evidence="1" id="KW-0808">Transferase</keyword>
<dbReference type="SUPFAM" id="SSF55874">
    <property type="entry name" value="ATPase domain of HSP90 chaperone/DNA topoisomerase II/histidine kinase"/>
    <property type="match status" value="1"/>
</dbReference>
<dbReference type="InterPro" id="IPR036890">
    <property type="entry name" value="HATPase_C_sf"/>
</dbReference>
<feature type="domain" description="Histidine kinase/HSP90-like ATPase" evidence="2">
    <location>
        <begin position="35"/>
        <end position="148"/>
    </location>
</feature>
<keyword evidence="4" id="KW-1185">Reference proteome</keyword>
<keyword evidence="1" id="KW-0418">Kinase</keyword>
<dbReference type="Gene3D" id="3.30.565.10">
    <property type="entry name" value="Histidine kinase-like ATPase, C-terminal domain"/>
    <property type="match status" value="1"/>
</dbReference>
<dbReference type="GO" id="GO:0005524">
    <property type="term" value="F:ATP binding"/>
    <property type="evidence" value="ECO:0007669"/>
    <property type="project" value="UniProtKB-KW"/>
</dbReference>
<dbReference type="InterPro" id="IPR003594">
    <property type="entry name" value="HATPase_dom"/>
</dbReference>
<dbReference type="Proteomes" id="UP001595947">
    <property type="component" value="Unassembled WGS sequence"/>
</dbReference>
<organism evidence="3 4">
    <name type="scientific">Actinomycetospora atypica</name>
    <dbReference type="NCBI Taxonomy" id="1290095"/>
    <lineage>
        <taxon>Bacteria</taxon>
        <taxon>Bacillati</taxon>
        <taxon>Actinomycetota</taxon>
        <taxon>Actinomycetes</taxon>
        <taxon>Pseudonocardiales</taxon>
        <taxon>Pseudonocardiaceae</taxon>
        <taxon>Actinomycetospora</taxon>
    </lineage>
</organism>
<evidence type="ECO:0000313" key="3">
    <source>
        <dbReference type="EMBL" id="MFC5061814.1"/>
    </source>
</evidence>
<accession>A0ABV9YKB5</accession>
<evidence type="ECO:0000256" key="1">
    <source>
        <dbReference type="ARBA" id="ARBA00022527"/>
    </source>
</evidence>